<evidence type="ECO:0000313" key="4">
    <source>
        <dbReference type="Proteomes" id="UP000249016"/>
    </source>
</evidence>
<dbReference type="Proteomes" id="UP000249016">
    <property type="component" value="Unassembled WGS sequence"/>
</dbReference>
<dbReference type="SUPFAM" id="SSF57884">
    <property type="entry name" value="Ada DNA repair protein, N-terminal domain (N-Ada 10)"/>
    <property type="match status" value="1"/>
</dbReference>
<sequence>MIRHTDLGPTRFAQFRALILLVKSKTITIGGHRPGKIYGILTCRTGKRMKPENRVFFQNETEAITSGYRPCAVCLPERYKAWKRSL</sequence>
<dbReference type="OrthoDB" id="894286at2"/>
<protein>
    <submittedName>
        <fullName evidence="3">Metal-binding protein</fullName>
    </submittedName>
</protein>
<dbReference type="Pfam" id="PF02805">
    <property type="entry name" value="Ada_Zn_binding"/>
    <property type="match status" value="1"/>
</dbReference>
<dbReference type="GO" id="GO:0008270">
    <property type="term" value="F:zinc ion binding"/>
    <property type="evidence" value="ECO:0007669"/>
    <property type="project" value="InterPro"/>
</dbReference>
<dbReference type="InterPro" id="IPR035451">
    <property type="entry name" value="Ada-like_dom_sf"/>
</dbReference>
<dbReference type="GO" id="GO:0003677">
    <property type="term" value="F:DNA binding"/>
    <property type="evidence" value="ECO:0007669"/>
    <property type="project" value="InterPro"/>
</dbReference>
<evidence type="ECO:0000313" key="3">
    <source>
        <dbReference type="EMBL" id="RAI77780.1"/>
    </source>
</evidence>
<accession>A0A327NQX9</accession>
<organism evidence="3 4">
    <name type="scientific">Spirosoma telluris</name>
    <dbReference type="NCBI Taxonomy" id="2183553"/>
    <lineage>
        <taxon>Bacteria</taxon>
        <taxon>Pseudomonadati</taxon>
        <taxon>Bacteroidota</taxon>
        <taxon>Cytophagia</taxon>
        <taxon>Cytophagales</taxon>
        <taxon>Cytophagaceae</taxon>
        <taxon>Spirosoma</taxon>
    </lineage>
</organism>
<reference evidence="3 4" key="1">
    <citation type="submission" date="2018-06" db="EMBL/GenBank/DDBJ databases">
        <title>Spirosoma sp. HMF3257 Genome sequencing and assembly.</title>
        <authorList>
            <person name="Kang H."/>
            <person name="Cha I."/>
            <person name="Kim H."/>
            <person name="Kang J."/>
            <person name="Joh K."/>
        </authorList>
    </citation>
    <scope>NUCLEOTIDE SEQUENCE [LARGE SCALE GENOMIC DNA]</scope>
    <source>
        <strain evidence="3 4">HMF3257</strain>
    </source>
</reference>
<evidence type="ECO:0000256" key="1">
    <source>
        <dbReference type="ARBA" id="ARBA00023159"/>
    </source>
</evidence>
<gene>
    <name evidence="3" type="ORF">HMF3257_33150</name>
</gene>
<dbReference type="InterPro" id="IPR004026">
    <property type="entry name" value="Ada_DNA_repair_Zn-bd"/>
</dbReference>
<feature type="domain" description="Ada DNA repair metal-binding" evidence="2">
    <location>
        <begin position="32"/>
        <end position="77"/>
    </location>
</feature>
<dbReference type="EMBL" id="QLII01000001">
    <property type="protein sequence ID" value="RAI77780.1"/>
    <property type="molecule type" value="Genomic_DNA"/>
</dbReference>
<dbReference type="AlphaFoldDB" id="A0A327NQX9"/>
<keyword evidence="1" id="KW-0010">Activator</keyword>
<keyword evidence="4" id="KW-1185">Reference proteome</keyword>
<evidence type="ECO:0000259" key="2">
    <source>
        <dbReference type="Pfam" id="PF02805"/>
    </source>
</evidence>
<dbReference type="GO" id="GO:0008168">
    <property type="term" value="F:methyltransferase activity"/>
    <property type="evidence" value="ECO:0007669"/>
    <property type="project" value="InterPro"/>
</dbReference>
<dbReference type="GO" id="GO:0006281">
    <property type="term" value="P:DNA repair"/>
    <property type="evidence" value="ECO:0007669"/>
    <property type="project" value="InterPro"/>
</dbReference>
<dbReference type="Gene3D" id="3.40.10.10">
    <property type="entry name" value="DNA Methylphosphotriester Repair Domain"/>
    <property type="match status" value="1"/>
</dbReference>
<comment type="caution">
    <text evidence="3">The sequence shown here is derived from an EMBL/GenBank/DDBJ whole genome shotgun (WGS) entry which is preliminary data.</text>
</comment>
<dbReference type="GO" id="GO:0006355">
    <property type="term" value="P:regulation of DNA-templated transcription"/>
    <property type="evidence" value="ECO:0007669"/>
    <property type="project" value="InterPro"/>
</dbReference>
<proteinExistence type="predicted"/>
<name>A0A327NQX9_9BACT</name>
<dbReference type="RefSeq" id="WP_111348786.1">
    <property type="nucleotide sequence ID" value="NZ_QLII01000001.1"/>
</dbReference>